<evidence type="ECO:0000256" key="1">
    <source>
        <dbReference type="SAM" id="MobiDB-lite"/>
    </source>
</evidence>
<keyword evidence="3" id="KW-1185">Reference proteome</keyword>
<accession>A0ABR2MUN0</accession>
<sequence>MEARHDEPSSVFVGTTNETVNEVDEESVGGESNIVAEPSAGGSSSQRKATSADVIVNAINNMAKSMEQIAAAITRSTEPPIVTNSVRIYEALARLPELKESELLKAMDLLGASQVKFDTFMVLPDRLRVMWLHLQFYGS</sequence>
<dbReference type="EMBL" id="JBBWWR010000005">
    <property type="protein sequence ID" value="KAK8966623.1"/>
    <property type="molecule type" value="Genomic_DNA"/>
</dbReference>
<evidence type="ECO:0000313" key="3">
    <source>
        <dbReference type="Proteomes" id="UP001412067"/>
    </source>
</evidence>
<feature type="region of interest" description="Disordered" evidence="1">
    <location>
        <begin position="1"/>
        <end position="49"/>
    </location>
</feature>
<feature type="compositionally biased region" description="Low complexity" evidence="1">
    <location>
        <begin position="11"/>
        <end position="20"/>
    </location>
</feature>
<evidence type="ECO:0008006" key="4">
    <source>
        <dbReference type="Google" id="ProtNLM"/>
    </source>
</evidence>
<reference evidence="2 3" key="1">
    <citation type="journal article" date="2022" name="Nat. Plants">
        <title>Genomes of leafy and leafless Platanthera orchids illuminate the evolution of mycoheterotrophy.</title>
        <authorList>
            <person name="Li M.H."/>
            <person name="Liu K.W."/>
            <person name="Li Z."/>
            <person name="Lu H.C."/>
            <person name="Ye Q.L."/>
            <person name="Zhang D."/>
            <person name="Wang J.Y."/>
            <person name="Li Y.F."/>
            <person name="Zhong Z.M."/>
            <person name="Liu X."/>
            <person name="Yu X."/>
            <person name="Liu D.K."/>
            <person name="Tu X.D."/>
            <person name="Liu B."/>
            <person name="Hao Y."/>
            <person name="Liao X.Y."/>
            <person name="Jiang Y.T."/>
            <person name="Sun W.H."/>
            <person name="Chen J."/>
            <person name="Chen Y.Q."/>
            <person name="Ai Y."/>
            <person name="Zhai J.W."/>
            <person name="Wu S.S."/>
            <person name="Zhou Z."/>
            <person name="Hsiao Y.Y."/>
            <person name="Wu W.L."/>
            <person name="Chen Y.Y."/>
            <person name="Lin Y.F."/>
            <person name="Hsu J.L."/>
            <person name="Li C.Y."/>
            <person name="Wang Z.W."/>
            <person name="Zhao X."/>
            <person name="Zhong W.Y."/>
            <person name="Ma X.K."/>
            <person name="Ma L."/>
            <person name="Huang J."/>
            <person name="Chen G.Z."/>
            <person name="Huang M.Z."/>
            <person name="Huang L."/>
            <person name="Peng D.H."/>
            <person name="Luo Y.B."/>
            <person name="Zou S.Q."/>
            <person name="Chen S.P."/>
            <person name="Lan S."/>
            <person name="Tsai W.C."/>
            <person name="Van de Peer Y."/>
            <person name="Liu Z.J."/>
        </authorList>
    </citation>
    <scope>NUCLEOTIDE SEQUENCE [LARGE SCALE GENOMIC DNA]</scope>
    <source>
        <strain evidence="2">Lor288</strain>
    </source>
</reference>
<proteinExistence type="predicted"/>
<evidence type="ECO:0000313" key="2">
    <source>
        <dbReference type="EMBL" id="KAK8966623.1"/>
    </source>
</evidence>
<organism evidence="2 3">
    <name type="scientific">Platanthera guangdongensis</name>
    <dbReference type="NCBI Taxonomy" id="2320717"/>
    <lineage>
        <taxon>Eukaryota</taxon>
        <taxon>Viridiplantae</taxon>
        <taxon>Streptophyta</taxon>
        <taxon>Embryophyta</taxon>
        <taxon>Tracheophyta</taxon>
        <taxon>Spermatophyta</taxon>
        <taxon>Magnoliopsida</taxon>
        <taxon>Liliopsida</taxon>
        <taxon>Asparagales</taxon>
        <taxon>Orchidaceae</taxon>
        <taxon>Orchidoideae</taxon>
        <taxon>Orchideae</taxon>
        <taxon>Orchidinae</taxon>
        <taxon>Platanthera</taxon>
    </lineage>
</organism>
<gene>
    <name evidence="2" type="ORF">KSP40_PGU010404</name>
</gene>
<comment type="caution">
    <text evidence="2">The sequence shown here is derived from an EMBL/GenBank/DDBJ whole genome shotgun (WGS) entry which is preliminary data.</text>
</comment>
<name>A0ABR2MUN0_9ASPA</name>
<dbReference type="Proteomes" id="UP001412067">
    <property type="component" value="Unassembled WGS sequence"/>
</dbReference>
<protein>
    <recommendedName>
        <fullName evidence="4">DELLA protein</fullName>
    </recommendedName>
</protein>